<dbReference type="Proteomes" id="UP001420932">
    <property type="component" value="Unassembled WGS sequence"/>
</dbReference>
<reference evidence="1 2" key="1">
    <citation type="submission" date="2024-01" db="EMBL/GenBank/DDBJ databases">
        <title>Genome assemblies of Stephania.</title>
        <authorList>
            <person name="Yang L."/>
        </authorList>
    </citation>
    <scope>NUCLEOTIDE SEQUENCE [LARGE SCALE GENOMIC DNA]</scope>
    <source>
        <strain evidence="1">YNDBR</strain>
        <tissue evidence="1">Leaf</tissue>
    </source>
</reference>
<proteinExistence type="predicted"/>
<dbReference type="EMBL" id="JBBNAF010000002">
    <property type="protein sequence ID" value="KAK9164196.1"/>
    <property type="molecule type" value="Genomic_DNA"/>
</dbReference>
<evidence type="ECO:0000313" key="2">
    <source>
        <dbReference type="Proteomes" id="UP001420932"/>
    </source>
</evidence>
<dbReference type="AlphaFoldDB" id="A0AAP0L4H6"/>
<protein>
    <submittedName>
        <fullName evidence="1">Uncharacterized protein</fullName>
    </submittedName>
</protein>
<gene>
    <name evidence="1" type="ORF">Syun_005098</name>
</gene>
<accession>A0AAP0L4H6</accession>
<organism evidence="1 2">
    <name type="scientific">Stephania yunnanensis</name>
    <dbReference type="NCBI Taxonomy" id="152371"/>
    <lineage>
        <taxon>Eukaryota</taxon>
        <taxon>Viridiplantae</taxon>
        <taxon>Streptophyta</taxon>
        <taxon>Embryophyta</taxon>
        <taxon>Tracheophyta</taxon>
        <taxon>Spermatophyta</taxon>
        <taxon>Magnoliopsida</taxon>
        <taxon>Ranunculales</taxon>
        <taxon>Menispermaceae</taxon>
        <taxon>Menispermoideae</taxon>
        <taxon>Cissampelideae</taxon>
        <taxon>Stephania</taxon>
    </lineage>
</organism>
<comment type="caution">
    <text evidence="1">The sequence shown here is derived from an EMBL/GenBank/DDBJ whole genome shotgun (WGS) entry which is preliminary data.</text>
</comment>
<sequence length="49" mass="5257">MIDLPGLTKVAVGKFYCFAIVGMLKSGSSYPINIESTFVFIVAVLSLTD</sequence>
<keyword evidence="2" id="KW-1185">Reference proteome</keyword>
<evidence type="ECO:0000313" key="1">
    <source>
        <dbReference type="EMBL" id="KAK9164196.1"/>
    </source>
</evidence>
<name>A0AAP0L4H6_9MAGN</name>